<dbReference type="InterPro" id="IPR016181">
    <property type="entry name" value="Acyl_CoA_acyltransferase"/>
</dbReference>
<sequence length="153" mass="17304">MLEAEDSRVYRELRLESLKLHPECFGSRYEKQVKLPQLYFEKLIEEESKNSAMLGAFIGSELVGLCGLTPSTSKQVEIIQMYVVNKNRGLGIAFKLLDLAKHHLKLFNCNSLILTVYQTNLSAIKTYQNAGFNIVNSQNNEIEMAFVAAEIAQ</sequence>
<dbReference type="SUPFAM" id="SSF55729">
    <property type="entry name" value="Acyl-CoA N-acyltransferases (Nat)"/>
    <property type="match status" value="1"/>
</dbReference>
<dbReference type="Gene3D" id="3.40.630.30">
    <property type="match status" value="1"/>
</dbReference>
<accession>A0A1L0A8W5</accession>
<keyword evidence="2" id="KW-0808">Transferase</keyword>
<dbReference type="Proteomes" id="UP000183794">
    <property type="component" value="Unassembled WGS sequence"/>
</dbReference>
<dbReference type="CDD" id="cd04301">
    <property type="entry name" value="NAT_SF"/>
    <property type="match status" value="1"/>
</dbReference>
<dbReference type="GO" id="GO:0016747">
    <property type="term" value="F:acyltransferase activity, transferring groups other than amino-acyl groups"/>
    <property type="evidence" value="ECO:0007669"/>
    <property type="project" value="InterPro"/>
</dbReference>
<protein>
    <submittedName>
        <fullName evidence="2">Acetyltransferase, GNAT family protein</fullName>
    </submittedName>
</protein>
<dbReference type="AlphaFoldDB" id="A0A1L0A8W5"/>
<dbReference type="EMBL" id="FPLD01000100">
    <property type="protein sequence ID" value="SGZ10241.1"/>
    <property type="molecule type" value="Genomic_DNA"/>
</dbReference>
<dbReference type="PROSITE" id="PS51186">
    <property type="entry name" value="GNAT"/>
    <property type="match status" value="1"/>
</dbReference>
<gene>
    <name evidence="2" type="ORF">NVI5450_3556</name>
</gene>
<dbReference type="InterPro" id="IPR000182">
    <property type="entry name" value="GNAT_dom"/>
</dbReference>
<reference evidence="2 3" key="1">
    <citation type="submission" date="2016-11" db="EMBL/GenBank/DDBJ databases">
        <authorList>
            <person name="Jaros S."/>
            <person name="Januszkiewicz K."/>
            <person name="Wedrychowicz H."/>
        </authorList>
    </citation>
    <scope>NUCLEOTIDE SEQUENCE [LARGE SCALE GENOMIC DNA]</scope>
    <source>
        <strain evidence="2">NVI 5450</strain>
    </source>
</reference>
<dbReference type="Pfam" id="PF00583">
    <property type="entry name" value="Acetyltransf_1"/>
    <property type="match status" value="1"/>
</dbReference>
<evidence type="ECO:0000313" key="2">
    <source>
        <dbReference type="EMBL" id="SGZ10241.1"/>
    </source>
</evidence>
<proteinExistence type="predicted"/>
<name>A0A1L0A8W5_9GAMM</name>
<evidence type="ECO:0000259" key="1">
    <source>
        <dbReference type="PROSITE" id="PS51186"/>
    </source>
</evidence>
<evidence type="ECO:0000313" key="3">
    <source>
        <dbReference type="Proteomes" id="UP000183794"/>
    </source>
</evidence>
<organism evidence="2 3">
    <name type="scientific">Moritella viscosa</name>
    <dbReference type="NCBI Taxonomy" id="80854"/>
    <lineage>
        <taxon>Bacteria</taxon>
        <taxon>Pseudomonadati</taxon>
        <taxon>Pseudomonadota</taxon>
        <taxon>Gammaproteobacteria</taxon>
        <taxon>Alteromonadales</taxon>
        <taxon>Moritellaceae</taxon>
        <taxon>Moritella</taxon>
    </lineage>
</organism>
<feature type="domain" description="N-acetyltransferase" evidence="1">
    <location>
        <begin position="8"/>
        <end position="149"/>
    </location>
</feature>